<sequence>MIVVLCIGIDRLICVAAPVRYRSINSSIYISMAVLVAAGYSCIWVILSWRMTMTTKTYSWNEQRVIRTADEYTQRMSYA</sequence>
<keyword evidence="2" id="KW-1185">Reference proteome</keyword>
<evidence type="ECO:0000256" key="1">
    <source>
        <dbReference type="SAM" id="Phobius"/>
    </source>
</evidence>
<evidence type="ECO:0000313" key="2">
    <source>
        <dbReference type="Proteomes" id="UP000887540"/>
    </source>
</evidence>
<keyword evidence="1" id="KW-0472">Membrane</keyword>
<protein>
    <submittedName>
        <fullName evidence="3">Uncharacterized protein</fullName>
    </submittedName>
</protein>
<accession>A0A914DCQ3</accession>
<dbReference type="AlphaFoldDB" id="A0A914DCQ3"/>
<keyword evidence="1" id="KW-0812">Transmembrane</keyword>
<feature type="transmembrane region" description="Helical" evidence="1">
    <location>
        <begin position="26"/>
        <end position="47"/>
    </location>
</feature>
<organism evidence="2 3">
    <name type="scientific">Acrobeloides nanus</name>
    <dbReference type="NCBI Taxonomy" id="290746"/>
    <lineage>
        <taxon>Eukaryota</taxon>
        <taxon>Metazoa</taxon>
        <taxon>Ecdysozoa</taxon>
        <taxon>Nematoda</taxon>
        <taxon>Chromadorea</taxon>
        <taxon>Rhabditida</taxon>
        <taxon>Tylenchina</taxon>
        <taxon>Cephalobomorpha</taxon>
        <taxon>Cephaloboidea</taxon>
        <taxon>Cephalobidae</taxon>
        <taxon>Acrobeloides</taxon>
    </lineage>
</organism>
<proteinExistence type="predicted"/>
<dbReference type="Proteomes" id="UP000887540">
    <property type="component" value="Unplaced"/>
</dbReference>
<dbReference type="WBParaSite" id="ACRNAN_scaffold234.g19449.t1">
    <property type="protein sequence ID" value="ACRNAN_scaffold234.g19449.t1"/>
    <property type="gene ID" value="ACRNAN_scaffold234.g19449"/>
</dbReference>
<keyword evidence="1" id="KW-1133">Transmembrane helix</keyword>
<evidence type="ECO:0000313" key="3">
    <source>
        <dbReference type="WBParaSite" id="ACRNAN_scaffold234.g19449.t1"/>
    </source>
</evidence>
<dbReference type="Pfam" id="PF10320">
    <property type="entry name" value="7TM_GPCR_Srsx"/>
    <property type="match status" value="1"/>
</dbReference>
<reference evidence="3" key="1">
    <citation type="submission" date="2022-11" db="UniProtKB">
        <authorList>
            <consortium name="WormBaseParasite"/>
        </authorList>
    </citation>
    <scope>IDENTIFICATION</scope>
</reference>
<name>A0A914DCQ3_9BILA</name>
<dbReference type="InterPro" id="IPR019424">
    <property type="entry name" value="7TM_GPCR_Srsx"/>
</dbReference>